<dbReference type="Proteomes" id="UP000178122">
    <property type="component" value="Unassembled WGS sequence"/>
</dbReference>
<dbReference type="EMBL" id="MHIN01000040">
    <property type="protein sequence ID" value="OGY53794.1"/>
    <property type="molecule type" value="Genomic_DNA"/>
</dbReference>
<gene>
    <name evidence="1" type="ORF">A2912_03955</name>
</gene>
<organism evidence="1 2">
    <name type="scientific">Candidatus Buchananbacteria bacterium RIFCSPLOWO2_01_FULL_40_23b</name>
    <dbReference type="NCBI Taxonomy" id="1797544"/>
    <lineage>
        <taxon>Bacteria</taxon>
        <taxon>Candidatus Buchananiibacteriota</taxon>
    </lineage>
</organism>
<evidence type="ECO:0000313" key="2">
    <source>
        <dbReference type="Proteomes" id="UP000178122"/>
    </source>
</evidence>
<sequence>MILPQDELIKGLVRQERTKLVLETLANQDRVFAYNVPAHIQTTYEDNHLLQYLERTYSASFFVIENSDDIKKYAKPTDTIVKKGEYKKIAWQINPGDEGIISDISEEIMKIKFKSKKIEIESAKNKAWRVVGQDFFWDKRQYHANETYLVDDPFKEVKSGQIIRYVDEKPLESIAQYVPDETKGVITLIDKEKYGISWVDTPNLKCGFYRVSSEYLTAWTPDIFFPAHDFKLVIANRINLEQVISDVNRKIEMRPQ</sequence>
<comment type="caution">
    <text evidence="1">The sequence shown here is derived from an EMBL/GenBank/DDBJ whole genome shotgun (WGS) entry which is preliminary data.</text>
</comment>
<dbReference type="AlphaFoldDB" id="A0A1G1YNB4"/>
<reference evidence="1 2" key="1">
    <citation type="journal article" date="2016" name="Nat. Commun.">
        <title>Thousands of microbial genomes shed light on interconnected biogeochemical processes in an aquifer system.</title>
        <authorList>
            <person name="Anantharaman K."/>
            <person name="Brown C.T."/>
            <person name="Hug L.A."/>
            <person name="Sharon I."/>
            <person name="Castelle C.J."/>
            <person name="Probst A.J."/>
            <person name="Thomas B.C."/>
            <person name="Singh A."/>
            <person name="Wilkins M.J."/>
            <person name="Karaoz U."/>
            <person name="Brodie E.L."/>
            <person name="Williams K.H."/>
            <person name="Hubbard S.S."/>
            <person name="Banfield J.F."/>
        </authorList>
    </citation>
    <scope>NUCLEOTIDE SEQUENCE [LARGE SCALE GENOMIC DNA]</scope>
</reference>
<proteinExistence type="predicted"/>
<accession>A0A1G1YNB4</accession>
<protein>
    <submittedName>
        <fullName evidence="1">Uncharacterized protein</fullName>
    </submittedName>
</protein>
<name>A0A1G1YNB4_9BACT</name>
<evidence type="ECO:0000313" key="1">
    <source>
        <dbReference type="EMBL" id="OGY53794.1"/>
    </source>
</evidence>